<dbReference type="InterPro" id="IPR021318">
    <property type="entry name" value="DUF2919"/>
</dbReference>
<proteinExistence type="predicted"/>
<dbReference type="Proteomes" id="UP000274346">
    <property type="component" value="Chromosome"/>
</dbReference>
<gene>
    <name evidence="2" type="primary">yfeZ</name>
    <name evidence="2" type="ORF">NCTC13098_01835</name>
</gene>
<dbReference type="KEGG" id="rtg:NCTC13098_01835"/>
<protein>
    <submittedName>
        <fullName evidence="2">Inner membrane protein yfeZ</fullName>
    </submittedName>
</protein>
<feature type="transmembrane region" description="Helical" evidence="1">
    <location>
        <begin position="117"/>
        <end position="135"/>
    </location>
</feature>
<keyword evidence="1" id="KW-0472">Membrane</keyword>
<feature type="transmembrane region" description="Helical" evidence="1">
    <location>
        <begin position="90"/>
        <end position="111"/>
    </location>
</feature>
<accession>A0A3P8KUF9</accession>
<name>A0A3P8KUF9_RAOTE</name>
<dbReference type="RefSeq" id="WP_128877466.1">
    <property type="nucleotide sequence ID" value="NZ_JADCSX010000009.1"/>
</dbReference>
<organism evidence="2 3">
    <name type="scientific">Raoultella terrigena</name>
    <name type="common">Klebsiella terrigena</name>
    <dbReference type="NCBI Taxonomy" id="577"/>
    <lineage>
        <taxon>Bacteria</taxon>
        <taxon>Pseudomonadati</taxon>
        <taxon>Pseudomonadota</taxon>
        <taxon>Gammaproteobacteria</taxon>
        <taxon>Enterobacterales</taxon>
        <taxon>Enterobacteriaceae</taxon>
        <taxon>Klebsiella/Raoultella group</taxon>
        <taxon>Raoultella</taxon>
    </lineage>
</organism>
<evidence type="ECO:0000313" key="3">
    <source>
        <dbReference type="Proteomes" id="UP000274346"/>
    </source>
</evidence>
<reference evidence="2 3" key="1">
    <citation type="submission" date="2018-12" db="EMBL/GenBank/DDBJ databases">
        <authorList>
            <consortium name="Pathogen Informatics"/>
        </authorList>
    </citation>
    <scope>NUCLEOTIDE SEQUENCE [LARGE SCALE GENOMIC DNA]</scope>
    <source>
        <strain evidence="2 3">NCTC13098</strain>
    </source>
</reference>
<sequence>MKNTELIPADFDAHGRLRLPFLFWCVLLLQARTWVLFIMAGASRQQGDALLNLFYPDHDNFWLGLLPGIPAVLAFIVSGQRQRFPRFWPLIRWLLVLSQALLLIWQPLLWLGGESPSALTIGLLAADIYALWWLLSSRRLRACFQEEQV</sequence>
<keyword evidence="1" id="KW-1133">Transmembrane helix</keyword>
<evidence type="ECO:0000313" key="2">
    <source>
        <dbReference type="EMBL" id="VDR25512.1"/>
    </source>
</evidence>
<feature type="transmembrane region" description="Helical" evidence="1">
    <location>
        <begin position="61"/>
        <end position="78"/>
    </location>
</feature>
<dbReference type="Pfam" id="PF11143">
    <property type="entry name" value="DUF2919"/>
    <property type="match status" value="1"/>
</dbReference>
<dbReference type="AlphaFoldDB" id="A0A3P8KUF9"/>
<evidence type="ECO:0000256" key="1">
    <source>
        <dbReference type="SAM" id="Phobius"/>
    </source>
</evidence>
<feature type="transmembrane region" description="Helical" evidence="1">
    <location>
        <begin position="21"/>
        <end position="41"/>
    </location>
</feature>
<dbReference type="EMBL" id="LR131271">
    <property type="protein sequence ID" value="VDR25512.1"/>
    <property type="molecule type" value="Genomic_DNA"/>
</dbReference>
<keyword evidence="1" id="KW-0812">Transmembrane</keyword>